<dbReference type="Proteomes" id="UP000308092">
    <property type="component" value="Unassembled WGS sequence"/>
</dbReference>
<accession>A0A4S3IY65</accession>
<gene>
    <name evidence="2" type="ORF">EYZ11_013441</name>
</gene>
<keyword evidence="3" id="KW-1185">Reference proteome</keyword>
<protein>
    <submittedName>
        <fullName evidence="2">Uncharacterized protein</fullName>
    </submittedName>
</protein>
<organism evidence="2 3">
    <name type="scientific">Aspergillus tanneri</name>
    <dbReference type="NCBI Taxonomy" id="1220188"/>
    <lineage>
        <taxon>Eukaryota</taxon>
        <taxon>Fungi</taxon>
        <taxon>Dikarya</taxon>
        <taxon>Ascomycota</taxon>
        <taxon>Pezizomycotina</taxon>
        <taxon>Eurotiomycetes</taxon>
        <taxon>Eurotiomycetidae</taxon>
        <taxon>Eurotiales</taxon>
        <taxon>Aspergillaceae</taxon>
        <taxon>Aspergillus</taxon>
        <taxon>Aspergillus subgen. Circumdati</taxon>
    </lineage>
</organism>
<feature type="compositionally biased region" description="Basic and acidic residues" evidence="1">
    <location>
        <begin position="118"/>
        <end position="134"/>
    </location>
</feature>
<sequence>MNKDKNYDEKVCRSSVPGGSLIAAPVSGVSQTKLNADAQPLETDARIIKNIPDQGAALRLQQGRRDQPLWQECYKVLADRVGVVHTHATILDAYTSEEAAEGDDPGTGPYHDPGAGKASREEDRWGWRPQLRDL</sequence>
<name>A0A4S3IY65_9EURO</name>
<evidence type="ECO:0000313" key="3">
    <source>
        <dbReference type="Proteomes" id="UP000308092"/>
    </source>
</evidence>
<feature type="region of interest" description="Disordered" evidence="1">
    <location>
        <begin position="94"/>
        <end position="134"/>
    </location>
</feature>
<dbReference type="AlphaFoldDB" id="A0A4S3IY65"/>
<evidence type="ECO:0000256" key="1">
    <source>
        <dbReference type="SAM" id="MobiDB-lite"/>
    </source>
</evidence>
<reference evidence="2 3" key="1">
    <citation type="submission" date="2019-03" db="EMBL/GenBank/DDBJ databases">
        <title>The genome sequence of a newly discovered highly antifungal drug resistant Aspergillus species, Aspergillus tanneri NIH 1004.</title>
        <authorList>
            <person name="Mounaud S."/>
            <person name="Singh I."/>
            <person name="Joardar V."/>
            <person name="Pakala S."/>
            <person name="Pakala S."/>
            <person name="Venepally P."/>
            <person name="Hoover J."/>
            <person name="Nierman W."/>
            <person name="Chung J."/>
            <person name="Losada L."/>
        </authorList>
    </citation>
    <scope>NUCLEOTIDE SEQUENCE [LARGE SCALE GENOMIC DNA]</scope>
    <source>
        <strain evidence="2 3">NIH1004</strain>
    </source>
</reference>
<comment type="caution">
    <text evidence="2">The sequence shown here is derived from an EMBL/GenBank/DDBJ whole genome shotgun (WGS) entry which is preliminary data.</text>
</comment>
<proteinExistence type="predicted"/>
<evidence type="ECO:0000313" key="2">
    <source>
        <dbReference type="EMBL" id="THC87112.1"/>
    </source>
</evidence>
<dbReference type="VEuPathDB" id="FungiDB:EYZ11_013441"/>
<dbReference type="EMBL" id="SOSA01001479">
    <property type="protein sequence ID" value="THC87112.1"/>
    <property type="molecule type" value="Genomic_DNA"/>
</dbReference>